<dbReference type="PANTHER" id="PTHR47683">
    <property type="entry name" value="PSEUDOURIDINE SYNTHASE FAMILY PROTEIN-RELATED"/>
    <property type="match status" value="1"/>
</dbReference>
<dbReference type="Gene3D" id="3.10.290.10">
    <property type="entry name" value="RNA-binding S4 domain"/>
    <property type="match status" value="1"/>
</dbReference>
<dbReference type="InterPro" id="IPR000748">
    <property type="entry name" value="PsdUridine_synth_RsuA/RluB/E/F"/>
</dbReference>
<reference evidence="6 7" key="1">
    <citation type="submission" date="2023-05" db="EMBL/GenBank/DDBJ databases">
        <title>[ruminococcus] sp. nov., isolated from a pig farm feces dump.</title>
        <authorList>
            <person name="Chang Y.-H."/>
        </authorList>
    </citation>
    <scope>NUCLEOTIDE SEQUENCE [LARGE SCALE GENOMIC DNA]</scope>
    <source>
        <strain evidence="6 7">YH-rum2234</strain>
    </source>
</reference>
<dbReference type="PROSITE" id="PS50889">
    <property type="entry name" value="S4"/>
    <property type="match status" value="1"/>
</dbReference>
<dbReference type="PROSITE" id="PS01149">
    <property type="entry name" value="PSI_RSU"/>
    <property type="match status" value="1"/>
</dbReference>
<proteinExistence type="inferred from homology"/>
<evidence type="ECO:0000259" key="5">
    <source>
        <dbReference type="SMART" id="SM00363"/>
    </source>
</evidence>
<dbReference type="InterPro" id="IPR020094">
    <property type="entry name" value="TruA/RsuA/RluB/E/F_N"/>
</dbReference>
<evidence type="ECO:0000313" key="6">
    <source>
        <dbReference type="EMBL" id="MDI9242320.1"/>
    </source>
</evidence>
<dbReference type="NCBIfam" id="TIGR00093">
    <property type="entry name" value="pseudouridine synthase"/>
    <property type="match status" value="1"/>
</dbReference>
<dbReference type="SMART" id="SM00363">
    <property type="entry name" value="S4"/>
    <property type="match status" value="1"/>
</dbReference>
<dbReference type="Gene3D" id="3.30.70.580">
    <property type="entry name" value="Pseudouridine synthase I, catalytic domain, N-terminal subdomain"/>
    <property type="match status" value="1"/>
</dbReference>
<dbReference type="InterPro" id="IPR002942">
    <property type="entry name" value="S4_RNA-bd"/>
</dbReference>
<dbReference type="InterPro" id="IPR050343">
    <property type="entry name" value="RsuA_PseudoU_synthase"/>
</dbReference>
<dbReference type="InterPro" id="IPR036986">
    <property type="entry name" value="S4_RNA-bd_sf"/>
</dbReference>
<dbReference type="Pfam" id="PF00849">
    <property type="entry name" value="PseudoU_synth_2"/>
    <property type="match status" value="1"/>
</dbReference>
<dbReference type="SUPFAM" id="SSF55120">
    <property type="entry name" value="Pseudouridine synthase"/>
    <property type="match status" value="1"/>
</dbReference>
<evidence type="ECO:0000256" key="2">
    <source>
        <dbReference type="ARBA" id="ARBA00023235"/>
    </source>
</evidence>
<comment type="similarity">
    <text evidence="1 4">Belongs to the pseudouridine synthase RsuA family.</text>
</comment>
<gene>
    <name evidence="6" type="ORF">QJ036_07530</name>
</gene>
<keyword evidence="3" id="KW-0694">RNA-binding</keyword>
<dbReference type="Gene3D" id="3.30.70.1560">
    <property type="entry name" value="Alpha-L RNA-binding motif"/>
    <property type="match status" value="1"/>
</dbReference>
<protein>
    <recommendedName>
        <fullName evidence="4">Pseudouridine synthase</fullName>
        <ecNumber evidence="4">5.4.99.-</ecNumber>
    </recommendedName>
</protein>
<feature type="domain" description="RNA-binding S4" evidence="5">
    <location>
        <begin position="6"/>
        <end position="64"/>
    </location>
</feature>
<dbReference type="FunFam" id="3.10.290.10:FF:000003">
    <property type="entry name" value="Pseudouridine synthase"/>
    <property type="match status" value="1"/>
</dbReference>
<dbReference type="CDD" id="cd00165">
    <property type="entry name" value="S4"/>
    <property type="match status" value="1"/>
</dbReference>
<dbReference type="RefSeq" id="WP_283230769.1">
    <property type="nucleotide sequence ID" value="NZ_JASGBQ010000010.1"/>
</dbReference>
<sequence>MEEAGIRLNKMLSEAGVCSRREADRLIEAGRITVDGVTASMGQRILPGQQVLLDGKAVGGKERPVLLLVNKPAGVVCTTAEFKNEKNIVDMVDYPVRLYPVGRLDKESEGLILMTNQGDLMNKILRPGNAHQKEYLVKVNRPVTPEFLEAMRRGVPILGTVTAPCQVEKTGSQSFRIILTQGLNRQIRRMCEYFGYRVAALKRVRVLNFVVDGIPLGGYREATEAEMRSLRELLRDSSGKPYKER</sequence>
<dbReference type="EC" id="5.4.99.-" evidence="4"/>
<keyword evidence="2 4" id="KW-0413">Isomerase</keyword>
<dbReference type="PANTHER" id="PTHR47683:SF2">
    <property type="entry name" value="RNA-BINDING S4 DOMAIN-CONTAINING PROTEIN"/>
    <property type="match status" value="1"/>
</dbReference>
<organism evidence="6 7">
    <name type="scientific">Fusibacillus kribbianus</name>
    <dbReference type="NCBI Taxonomy" id="3044208"/>
    <lineage>
        <taxon>Bacteria</taxon>
        <taxon>Bacillati</taxon>
        <taxon>Bacillota</taxon>
        <taxon>Clostridia</taxon>
        <taxon>Lachnospirales</taxon>
        <taxon>Lachnospiraceae</taxon>
        <taxon>Fusibacillus</taxon>
    </lineage>
</organism>
<dbReference type="Pfam" id="PF01479">
    <property type="entry name" value="S4"/>
    <property type="match status" value="1"/>
</dbReference>
<dbReference type="GO" id="GO:0120159">
    <property type="term" value="F:rRNA pseudouridine synthase activity"/>
    <property type="evidence" value="ECO:0007669"/>
    <property type="project" value="UniProtKB-ARBA"/>
</dbReference>
<comment type="caution">
    <text evidence="6">The sequence shown here is derived from an EMBL/GenBank/DDBJ whole genome shotgun (WGS) entry which is preliminary data.</text>
</comment>
<evidence type="ECO:0000256" key="1">
    <source>
        <dbReference type="ARBA" id="ARBA00008348"/>
    </source>
</evidence>
<dbReference type="InterPro" id="IPR042092">
    <property type="entry name" value="PsdUridine_s_RsuA/RluB/E/F_cat"/>
</dbReference>
<dbReference type="InterPro" id="IPR018496">
    <property type="entry name" value="PsdUridine_synth_RsuA/RluB_CS"/>
</dbReference>
<dbReference type="GO" id="GO:0003723">
    <property type="term" value="F:RNA binding"/>
    <property type="evidence" value="ECO:0007669"/>
    <property type="project" value="UniProtKB-KW"/>
</dbReference>
<evidence type="ECO:0000313" key="7">
    <source>
        <dbReference type="Proteomes" id="UP001300383"/>
    </source>
</evidence>
<dbReference type="InterPro" id="IPR020103">
    <property type="entry name" value="PsdUridine_synth_cat_dom_sf"/>
</dbReference>
<keyword evidence="7" id="KW-1185">Reference proteome</keyword>
<evidence type="ECO:0000256" key="4">
    <source>
        <dbReference type="RuleBase" id="RU003887"/>
    </source>
</evidence>
<dbReference type="Proteomes" id="UP001300383">
    <property type="component" value="Unassembled WGS sequence"/>
</dbReference>
<dbReference type="SUPFAM" id="SSF55174">
    <property type="entry name" value="Alpha-L RNA-binding motif"/>
    <property type="match status" value="1"/>
</dbReference>
<evidence type="ECO:0000256" key="3">
    <source>
        <dbReference type="PROSITE-ProRule" id="PRU00182"/>
    </source>
</evidence>
<dbReference type="InterPro" id="IPR006145">
    <property type="entry name" value="PsdUridine_synth_RsuA/RluA"/>
</dbReference>
<accession>A0AAP4EZV2</accession>
<dbReference type="FunFam" id="3.30.70.1560:FF:000002">
    <property type="entry name" value="Pseudouridine synthase"/>
    <property type="match status" value="1"/>
</dbReference>
<dbReference type="GO" id="GO:0000455">
    <property type="term" value="P:enzyme-directed rRNA pseudouridine synthesis"/>
    <property type="evidence" value="ECO:0007669"/>
    <property type="project" value="UniProtKB-ARBA"/>
</dbReference>
<dbReference type="EMBL" id="JASGBQ010000010">
    <property type="protein sequence ID" value="MDI9242320.1"/>
    <property type="molecule type" value="Genomic_DNA"/>
</dbReference>
<name>A0AAP4EZV2_9FIRM</name>
<dbReference type="AlphaFoldDB" id="A0AAP4EZV2"/>